<protein>
    <submittedName>
        <fullName evidence="1">Uncharacterized protein</fullName>
    </submittedName>
</protein>
<keyword evidence="2" id="KW-1185">Reference proteome</keyword>
<dbReference type="Proteomes" id="UP000276282">
    <property type="component" value="Unassembled WGS sequence"/>
</dbReference>
<reference evidence="1 2" key="1">
    <citation type="submission" date="2018-10" db="EMBL/GenBank/DDBJ databases">
        <title>Genomic Encyclopedia of Archaeal and Bacterial Type Strains, Phase II (KMG-II): from individual species to whole genera.</title>
        <authorList>
            <person name="Goeker M."/>
        </authorList>
    </citation>
    <scope>NUCLEOTIDE SEQUENCE [LARGE SCALE GENOMIC DNA]</scope>
    <source>
        <strain evidence="1 2">DSM 19839</strain>
    </source>
</reference>
<name>A0A495PZH1_9FLAO</name>
<dbReference type="OrthoDB" id="1440784at2"/>
<accession>A0A495PZH1</accession>
<comment type="caution">
    <text evidence="1">The sequence shown here is derived from an EMBL/GenBank/DDBJ whole genome shotgun (WGS) entry which is preliminary data.</text>
</comment>
<organism evidence="1 2">
    <name type="scientific">Gillisia mitskevichiae</name>
    <dbReference type="NCBI Taxonomy" id="270921"/>
    <lineage>
        <taxon>Bacteria</taxon>
        <taxon>Pseudomonadati</taxon>
        <taxon>Bacteroidota</taxon>
        <taxon>Flavobacteriia</taxon>
        <taxon>Flavobacteriales</taxon>
        <taxon>Flavobacteriaceae</taxon>
        <taxon>Gillisia</taxon>
    </lineage>
</organism>
<proteinExistence type="predicted"/>
<evidence type="ECO:0000313" key="1">
    <source>
        <dbReference type="EMBL" id="RKS55922.1"/>
    </source>
</evidence>
<dbReference type="AlphaFoldDB" id="A0A495PZH1"/>
<evidence type="ECO:0000313" key="2">
    <source>
        <dbReference type="Proteomes" id="UP000276282"/>
    </source>
</evidence>
<dbReference type="RefSeq" id="WP_121344948.1">
    <property type="nucleotide sequence ID" value="NZ_RBLG01000001.1"/>
</dbReference>
<dbReference type="EMBL" id="RBLG01000001">
    <property type="protein sequence ID" value="RKS55922.1"/>
    <property type="molecule type" value="Genomic_DNA"/>
</dbReference>
<sequence>MQNFTLDVILEDVKNLISYSITNQDVDNSKFESLHKAIIKRYFDAKKVKINYADQTVDLQLPVAKAKYTPITFECLDLGSFIQSCIKTDENSLYFYQNLLTHYNIVSAA</sequence>
<gene>
    <name evidence="1" type="ORF">BC962_0897</name>
</gene>